<feature type="transmembrane region" description="Helical" evidence="5">
    <location>
        <begin position="255"/>
        <end position="279"/>
    </location>
</feature>
<keyword evidence="4 5" id="KW-0472">Membrane</keyword>
<dbReference type="PANTHER" id="PTHR11432:SF3">
    <property type="entry name" value="NADH-UBIQUINONE OXIDOREDUCTASE CHAIN 1"/>
    <property type="match status" value="1"/>
</dbReference>
<dbReference type="NCBIfam" id="NF004741">
    <property type="entry name" value="PRK06076.1-2"/>
    <property type="match status" value="1"/>
</dbReference>
<evidence type="ECO:0000256" key="5">
    <source>
        <dbReference type="HAMAP-Rule" id="MF_01350"/>
    </source>
</evidence>
<dbReference type="STRING" id="590998.Celf_0940"/>
<evidence type="ECO:0000256" key="2">
    <source>
        <dbReference type="ARBA" id="ARBA00022692"/>
    </source>
</evidence>
<dbReference type="PROSITE" id="PS00667">
    <property type="entry name" value="COMPLEX1_ND1_1"/>
    <property type="match status" value="1"/>
</dbReference>
<evidence type="ECO:0000313" key="8">
    <source>
        <dbReference type="EMBL" id="AEE45077.1"/>
    </source>
</evidence>
<keyword evidence="2 5" id="KW-0812">Transmembrane</keyword>
<dbReference type="InterPro" id="IPR018086">
    <property type="entry name" value="NADH_UbQ_OxRdtase_su1_CS"/>
</dbReference>
<dbReference type="GO" id="GO:0048038">
    <property type="term" value="F:quinone binding"/>
    <property type="evidence" value="ECO:0007669"/>
    <property type="project" value="UniProtKB-KW"/>
</dbReference>
<accession>F4H1A6</accession>
<comment type="similarity">
    <text evidence="5 6">Belongs to the complex I subunit 1 family.</text>
</comment>
<dbReference type="PANTHER" id="PTHR11432">
    <property type="entry name" value="NADH DEHYDROGENASE SUBUNIT 1"/>
    <property type="match status" value="1"/>
</dbReference>
<feature type="transmembrane region" description="Helical" evidence="5">
    <location>
        <begin position="207"/>
        <end position="226"/>
    </location>
</feature>
<comment type="subunit">
    <text evidence="5">NDH-1 is composed of 14 different subunits. Subunits NuoA, H, J, K, L, M, N constitute the membrane sector of the complex.</text>
</comment>
<feature type="transmembrane region" description="Helical" evidence="5">
    <location>
        <begin position="23"/>
        <end position="47"/>
    </location>
</feature>
<dbReference type="AlphaFoldDB" id="F4H1A6"/>
<keyword evidence="5" id="KW-0874">Quinone</keyword>
<dbReference type="NCBIfam" id="NF004743">
    <property type="entry name" value="PRK06076.1-4"/>
    <property type="match status" value="1"/>
</dbReference>
<dbReference type="HOGENOM" id="CLU_015134_0_0_11"/>
<feature type="transmembrane region" description="Helical" evidence="5">
    <location>
        <begin position="331"/>
        <end position="351"/>
    </location>
</feature>
<keyword evidence="5" id="KW-0830">Ubiquinone</keyword>
<comment type="subcellular location">
    <subcellularLocation>
        <location evidence="5">Cell inner membrane</location>
        <topology evidence="5">Multi-pass membrane protein</topology>
    </subcellularLocation>
    <subcellularLocation>
        <location evidence="6">Cell membrane</location>
        <topology evidence="6">Multi-pass membrane protein</topology>
    </subcellularLocation>
    <subcellularLocation>
        <location evidence="1">Membrane</location>
        <topology evidence="1">Multi-pass membrane protein</topology>
    </subcellularLocation>
</comment>
<dbReference type="GO" id="GO:0005886">
    <property type="term" value="C:plasma membrane"/>
    <property type="evidence" value="ECO:0007669"/>
    <property type="project" value="UniProtKB-SubCell"/>
</dbReference>
<evidence type="ECO:0000256" key="4">
    <source>
        <dbReference type="ARBA" id="ARBA00023136"/>
    </source>
</evidence>
<feature type="transmembrane region" description="Helical" evidence="5">
    <location>
        <begin position="299"/>
        <end position="319"/>
    </location>
</feature>
<dbReference type="KEGG" id="cfi:Celf_0940"/>
<dbReference type="PROSITE" id="PS00668">
    <property type="entry name" value="COMPLEX1_ND1_2"/>
    <property type="match status" value="1"/>
</dbReference>
<dbReference type="Pfam" id="PF00146">
    <property type="entry name" value="NADHdh"/>
    <property type="match status" value="1"/>
</dbReference>
<keyword evidence="5" id="KW-0997">Cell inner membrane</keyword>
<keyword evidence="5" id="KW-1278">Translocase</keyword>
<feature type="compositionally biased region" description="Polar residues" evidence="7">
    <location>
        <begin position="434"/>
        <end position="445"/>
    </location>
</feature>
<evidence type="ECO:0000256" key="3">
    <source>
        <dbReference type="ARBA" id="ARBA00022989"/>
    </source>
</evidence>
<dbReference type="RefSeq" id="WP_013770105.1">
    <property type="nucleotide sequence ID" value="NC_015514.1"/>
</dbReference>
<gene>
    <name evidence="5" type="primary">nuoH</name>
    <name evidence="8" type="ordered locus">Celf_0940</name>
</gene>
<keyword evidence="5 6" id="KW-0520">NAD</keyword>
<sequence>MRLLAAVDGPAVGVAADFSNDNFWIWLLKAVGIVVFLLTSVLIAIWFERKVVARMQVRPGPNVHGPFGLLQSLADAMKLLFKEDVTVKAADKLVYIVAPMIAVFCSLLTFAVIPFGPSVSMFGIVTPLQLTDFPVAVLYILACASVGVYGIVLGGWSSGSTYPLLGSVRSTAQVISYELAMGLSLVSVFILAGSMSTSQIVSSQTQVWWFLPLAPAFVLYIISMVGETNRLPFDLPEAEGELVSGYMTEYSSMKFAWFFLAEYINMLNVSAVATTLFLGGWRAPFVPADSFLQQGWWPVLWFLAKLWALMFVFVWIRGSVLRFRYDQFMKLGWKVLIPAALVWVVCVAVVQGVRQFSGLELRTLLFVLAGVVLLGLLVSFAIPERKKPAEPEKPSGPQPFDPYAGGYPVPPLPGQVLPPSPRRQRAAAQAASTDVPQVTQEVHGG</sequence>
<dbReference type="EMBL" id="CP002666">
    <property type="protein sequence ID" value="AEE45077.1"/>
    <property type="molecule type" value="Genomic_DNA"/>
</dbReference>
<feature type="transmembrane region" description="Helical" evidence="5">
    <location>
        <begin position="363"/>
        <end position="383"/>
    </location>
</feature>
<protein>
    <recommendedName>
        <fullName evidence="5">NADH-quinone oxidoreductase subunit H</fullName>
        <ecNumber evidence="5">7.1.1.-</ecNumber>
    </recommendedName>
    <alternativeName>
        <fullName evidence="5">NADH dehydrogenase I subunit H</fullName>
    </alternativeName>
    <alternativeName>
        <fullName evidence="5">NDH-1 subunit H</fullName>
    </alternativeName>
</protein>
<evidence type="ECO:0000256" key="6">
    <source>
        <dbReference type="RuleBase" id="RU000471"/>
    </source>
</evidence>
<feature type="transmembrane region" description="Helical" evidence="5">
    <location>
        <begin position="93"/>
        <end position="116"/>
    </location>
</feature>
<dbReference type="GO" id="GO:0016655">
    <property type="term" value="F:oxidoreductase activity, acting on NAD(P)H, quinone or similar compound as acceptor"/>
    <property type="evidence" value="ECO:0007669"/>
    <property type="project" value="UniProtKB-UniRule"/>
</dbReference>
<dbReference type="EC" id="7.1.1.-" evidence="5"/>
<keyword evidence="3 5" id="KW-1133">Transmembrane helix</keyword>
<name>F4H1A6_CELFA</name>
<evidence type="ECO:0000256" key="1">
    <source>
        <dbReference type="ARBA" id="ARBA00004141"/>
    </source>
</evidence>
<comment type="catalytic activity">
    <reaction evidence="5">
        <text>a quinone + NADH + 5 H(+)(in) = a quinol + NAD(+) + 4 H(+)(out)</text>
        <dbReference type="Rhea" id="RHEA:57888"/>
        <dbReference type="ChEBI" id="CHEBI:15378"/>
        <dbReference type="ChEBI" id="CHEBI:24646"/>
        <dbReference type="ChEBI" id="CHEBI:57540"/>
        <dbReference type="ChEBI" id="CHEBI:57945"/>
        <dbReference type="ChEBI" id="CHEBI:132124"/>
    </reaction>
</comment>
<feature type="compositionally biased region" description="Pro residues" evidence="7">
    <location>
        <begin position="408"/>
        <end position="421"/>
    </location>
</feature>
<dbReference type="Proteomes" id="UP000008460">
    <property type="component" value="Chromosome"/>
</dbReference>
<dbReference type="GO" id="GO:0009060">
    <property type="term" value="P:aerobic respiration"/>
    <property type="evidence" value="ECO:0007669"/>
    <property type="project" value="TreeGrafter"/>
</dbReference>
<proteinExistence type="inferred from homology"/>
<feature type="transmembrane region" description="Helical" evidence="5">
    <location>
        <begin position="136"/>
        <end position="156"/>
    </location>
</feature>
<feature type="transmembrane region" description="Helical" evidence="5">
    <location>
        <begin position="177"/>
        <end position="195"/>
    </location>
</feature>
<dbReference type="InterPro" id="IPR001694">
    <property type="entry name" value="NADH_UbQ_OxRdtase_su1/FPO"/>
</dbReference>
<comment type="function">
    <text evidence="5">NDH-1 shuttles electrons from NADH, via FMN and iron-sulfur (Fe-S) centers, to quinones in the respiratory chain. The immediate electron acceptor for the enzyme in this species is believed to be ubiquinone. Couples the redox reaction to proton translocation (for every two electrons transferred, four hydrogen ions are translocated across the cytoplasmic membrane), and thus conserves the redox energy in a proton gradient. This subunit may bind ubiquinone.</text>
</comment>
<keyword evidence="5" id="KW-1003">Cell membrane</keyword>
<dbReference type="HAMAP" id="MF_01350">
    <property type="entry name" value="NDH1_NuoH"/>
    <property type="match status" value="1"/>
</dbReference>
<dbReference type="GO" id="GO:0003954">
    <property type="term" value="F:NADH dehydrogenase activity"/>
    <property type="evidence" value="ECO:0007669"/>
    <property type="project" value="TreeGrafter"/>
</dbReference>
<evidence type="ECO:0000313" key="9">
    <source>
        <dbReference type="Proteomes" id="UP000008460"/>
    </source>
</evidence>
<evidence type="ECO:0000256" key="7">
    <source>
        <dbReference type="SAM" id="MobiDB-lite"/>
    </source>
</evidence>
<feature type="region of interest" description="Disordered" evidence="7">
    <location>
        <begin position="387"/>
        <end position="445"/>
    </location>
</feature>
<organism evidence="8 9">
    <name type="scientific">Cellulomonas fimi (strain ATCC 484 / DSM 20113 / JCM 1341 / CCUG 24087 / LMG 16345 / NBRC 15513 / NCIMB 8980 / NCTC 7547 / NRS-133)</name>
    <dbReference type="NCBI Taxonomy" id="590998"/>
    <lineage>
        <taxon>Bacteria</taxon>
        <taxon>Bacillati</taxon>
        <taxon>Actinomycetota</taxon>
        <taxon>Actinomycetes</taxon>
        <taxon>Micrococcales</taxon>
        <taxon>Cellulomonadaceae</taxon>
        <taxon>Cellulomonas</taxon>
    </lineage>
</organism>
<dbReference type="eggNOG" id="COG1005">
    <property type="taxonomic scope" value="Bacteria"/>
</dbReference>
<keyword evidence="9" id="KW-1185">Reference proteome</keyword>
<reference evidence="8 9" key="1">
    <citation type="submission" date="2011-04" db="EMBL/GenBank/DDBJ databases">
        <title>Complete sequence of Cellulomonas fimi ATCC 484.</title>
        <authorList>
            <consortium name="US DOE Joint Genome Institute"/>
            <person name="Lucas S."/>
            <person name="Han J."/>
            <person name="Lapidus A."/>
            <person name="Cheng J.-F."/>
            <person name="Goodwin L."/>
            <person name="Pitluck S."/>
            <person name="Peters L."/>
            <person name="Chertkov O."/>
            <person name="Detter J.C."/>
            <person name="Han C."/>
            <person name="Tapia R."/>
            <person name="Land M."/>
            <person name="Hauser L."/>
            <person name="Kyrpides N."/>
            <person name="Ivanova N."/>
            <person name="Ovchinnikova G."/>
            <person name="Pagani I."/>
            <person name="Mead D."/>
            <person name="Brumm P."/>
            <person name="Woyke T."/>
        </authorList>
    </citation>
    <scope>NUCLEOTIDE SEQUENCE [LARGE SCALE GENOMIC DNA]</scope>
    <source>
        <strain evidence="9">ATCC 484 / DSM 20113 / JCM 1341 / NBRC 15513 / NCIMB 8980 / NCTC 7547</strain>
    </source>
</reference>